<dbReference type="EMBL" id="PZQS01000003">
    <property type="protein sequence ID" value="PVD33385.1"/>
    <property type="molecule type" value="Genomic_DNA"/>
</dbReference>
<dbReference type="Proteomes" id="UP000245119">
    <property type="component" value="Linkage Group LG3"/>
</dbReference>
<reference evidence="1 2" key="1">
    <citation type="submission" date="2018-04" db="EMBL/GenBank/DDBJ databases">
        <title>The genome of golden apple snail Pomacea canaliculata provides insight into stress tolerance and invasive adaptation.</title>
        <authorList>
            <person name="Liu C."/>
            <person name="Liu B."/>
            <person name="Ren Y."/>
            <person name="Zhang Y."/>
            <person name="Wang H."/>
            <person name="Li S."/>
            <person name="Jiang F."/>
            <person name="Yin L."/>
            <person name="Zhang G."/>
            <person name="Qian W."/>
            <person name="Fan W."/>
        </authorList>
    </citation>
    <scope>NUCLEOTIDE SEQUENCE [LARGE SCALE GENOMIC DNA]</scope>
    <source>
        <strain evidence="1">SZHN2017</strain>
        <tissue evidence="1">Muscle</tissue>
    </source>
</reference>
<keyword evidence="2" id="KW-1185">Reference proteome</keyword>
<proteinExistence type="predicted"/>
<gene>
    <name evidence="1" type="ORF">C0Q70_04641</name>
</gene>
<dbReference type="AlphaFoldDB" id="A0A2T7PIX9"/>
<accession>A0A2T7PIX9</accession>
<sequence length="72" mass="7740">MKGGSLNREICVMPLGHDSLYGQGEVAHAGGCTQQVSLAILHRLLGCQPQHVQVIGVSDRVTARLRQYAEQG</sequence>
<comment type="caution">
    <text evidence="1">The sequence shown here is derived from an EMBL/GenBank/DDBJ whole genome shotgun (WGS) entry which is preliminary data.</text>
</comment>
<organism evidence="1 2">
    <name type="scientific">Pomacea canaliculata</name>
    <name type="common">Golden apple snail</name>
    <dbReference type="NCBI Taxonomy" id="400727"/>
    <lineage>
        <taxon>Eukaryota</taxon>
        <taxon>Metazoa</taxon>
        <taxon>Spiralia</taxon>
        <taxon>Lophotrochozoa</taxon>
        <taxon>Mollusca</taxon>
        <taxon>Gastropoda</taxon>
        <taxon>Caenogastropoda</taxon>
        <taxon>Architaenioglossa</taxon>
        <taxon>Ampullarioidea</taxon>
        <taxon>Ampullariidae</taxon>
        <taxon>Pomacea</taxon>
    </lineage>
</organism>
<name>A0A2T7PIX9_POMCA</name>
<protein>
    <submittedName>
        <fullName evidence="1">Uncharacterized protein</fullName>
    </submittedName>
</protein>
<evidence type="ECO:0000313" key="2">
    <source>
        <dbReference type="Proteomes" id="UP000245119"/>
    </source>
</evidence>
<evidence type="ECO:0000313" key="1">
    <source>
        <dbReference type="EMBL" id="PVD33385.1"/>
    </source>
</evidence>